<evidence type="ECO:0000313" key="3">
    <source>
        <dbReference type="Proteomes" id="UP000837857"/>
    </source>
</evidence>
<accession>A0ABN8IQJ2</accession>
<name>A0ABN8IQJ2_9NEOP</name>
<sequence length="72" mass="7811">MHVHDFVAVAYAPRDPRHCTGGLRNCAGAVRQAPGSESPGFRGQHRGSTPARQGSPKRGVRNKNWSVETMTI</sequence>
<feature type="non-terminal residue" evidence="2">
    <location>
        <position position="72"/>
    </location>
</feature>
<feature type="region of interest" description="Disordered" evidence="1">
    <location>
        <begin position="30"/>
        <end position="72"/>
    </location>
</feature>
<evidence type="ECO:0000256" key="1">
    <source>
        <dbReference type="SAM" id="MobiDB-lite"/>
    </source>
</evidence>
<gene>
    <name evidence="2" type="ORF">IPOD504_LOCUS12682</name>
</gene>
<organism evidence="2 3">
    <name type="scientific">Iphiclides podalirius</name>
    <name type="common">scarce swallowtail</name>
    <dbReference type="NCBI Taxonomy" id="110791"/>
    <lineage>
        <taxon>Eukaryota</taxon>
        <taxon>Metazoa</taxon>
        <taxon>Ecdysozoa</taxon>
        <taxon>Arthropoda</taxon>
        <taxon>Hexapoda</taxon>
        <taxon>Insecta</taxon>
        <taxon>Pterygota</taxon>
        <taxon>Neoptera</taxon>
        <taxon>Endopterygota</taxon>
        <taxon>Lepidoptera</taxon>
        <taxon>Glossata</taxon>
        <taxon>Ditrysia</taxon>
        <taxon>Papilionoidea</taxon>
        <taxon>Papilionidae</taxon>
        <taxon>Papilioninae</taxon>
        <taxon>Iphiclides</taxon>
    </lineage>
</organism>
<keyword evidence="3" id="KW-1185">Reference proteome</keyword>
<proteinExistence type="predicted"/>
<reference evidence="2" key="1">
    <citation type="submission" date="2022-03" db="EMBL/GenBank/DDBJ databases">
        <authorList>
            <person name="Martin H S."/>
        </authorList>
    </citation>
    <scope>NUCLEOTIDE SEQUENCE</scope>
</reference>
<dbReference type="Proteomes" id="UP000837857">
    <property type="component" value="Chromosome 3"/>
</dbReference>
<dbReference type="EMBL" id="OW152815">
    <property type="protein sequence ID" value="CAH2063801.1"/>
    <property type="molecule type" value="Genomic_DNA"/>
</dbReference>
<protein>
    <submittedName>
        <fullName evidence="2">Uncharacterized protein</fullName>
    </submittedName>
</protein>
<evidence type="ECO:0000313" key="2">
    <source>
        <dbReference type="EMBL" id="CAH2063801.1"/>
    </source>
</evidence>
<feature type="compositionally biased region" description="Polar residues" evidence="1">
    <location>
        <begin position="63"/>
        <end position="72"/>
    </location>
</feature>